<dbReference type="InterPro" id="IPR004600">
    <property type="entry name" value="TFIIH_Tfb4/GTF2H3"/>
</dbReference>
<evidence type="ECO:0000256" key="2">
    <source>
        <dbReference type="ARBA" id="ARBA00005273"/>
    </source>
</evidence>
<dbReference type="GO" id="GO:0000439">
    <property type="term" value="C:transcription factor TFIIH core complex"/>
    <property type="evidence" value="ECO:0007669"/>
    <property type="project" value="UniProtKB-UniRule"/>
</dbReference>
<dbReference type="Pfam" id="PF03850">
    <property type="entry name" value="Tfb4"/>
    <property type="match status" value="1"/>
</dbReference>
<dbReference type="GO" id="GO:0006289">
    <property type="term" value="P:nucleotide-excision repair"/>
    <property type="evidence" value="ECO:0007669"/>
    <property type="project" value="UniProtKB-UniRule"/>
</dbReference>
<evidence type="ECO:0000256" key="6">
    <source>
        <dbReference type="ARBA" id="ARBA00022833"/>
    </source>
</evidence>
<dbReference type="Proteomes" id="UP001165065">
    <property type="component" value="Unassembled WGS sequence"/>
</dbReference>
<dbReference type="PANTHER" id="PTHR12831:SF0">
    <property type="entry name" value="GENERAL TRANSCRIPTION FACTOR IIH SUBUNIT 3"/>
    <property type="match status" value="1"/>
</dbReference>
<evidence type="ECO:0000256" key="10">
    <source>
        <dbReference type="ARBA" id="ARBA00023242"/>
    </source>
</evidence>
<reference evidence="14" key="1">
    <citation type="journal article" date="2023" name="Commun. Biol.">
        <title>Genome analysis of Parmales, the sister group of diatoms, reveals the evolutionary specialization of diatoms from phago-mixotrophs to photoautotrophs.</title>
        <authorList>
            <person name="Ban H."/>
            <person name="Sato S."/>
            <person name="Yoshikawa S."/>
            <person name="Yamada K."/>
            <person name="Nakamura Y."/>
            <person name="Ichinomiya M."/>
            <person name="Sato N."/>
            <person name="Blanc-Mathieu R."/>
            <person name="Endo H."/>
            <person name="Kuwata A."/>
            <person name="Ogata H."/>
        </authorList>
    </citation>
    <scope>NUCLEOTIDE SEQUENCE [LARGE SCALE GENOMIC DNA]</scope>
</reference>
<gene>
    <name evidence="13" type="ORF">TrCOL_g5795</name>
</gene>
<protein>
    <submittedName>
        <fullName evidence="13">Uncharacterized protein</fullName>
    </submittedName>
</protein>
<dbReference type="OrthoDB" id="41157at2759"/>
<dbReference type="InterPro" id="IPR036465">
    <property type="entry name" value="vWFA_dom_sf"/>
</dbReference>
<comment type="caution">
    <text evidence="13">The sequence shown here is derived from an EMBL/GenBank/DDBJ whole genome shotgun (WGS) entry which is preliminary data.</text>
</comment>
<feature type="compositionally biased region" description="Basic and acidic residues" evidence="12">
    <location>
        <begin position="1"/>
        <end position="10"/>
    </location>
</feature>
<evidence type="ECO:0000256" key="8">
    <source>
        <dbReference type="ARBA" id="ARBA00023163"/>
    </source>
</evidence>
<dbReference type="Gene3D" id="3.40.50.410">
    <property type="entry name" value="von Willebrand factor, type A domain"/>
    <property type="match status" value="1"/>
</dbReference>
<dbReference type="PANTHER" id="PTHR12831">
    <property type="entry name" value="TRANSCRIPTION INITIATION FACTOR IIH TFIIH , POLYPEPTIDE 3-RELATED"/>
    <property type="match status" value="1"/>
</dbReference>
<proteinExistence type="inferred from homology"/>
<comment type="subcellular location">
    <subcellularLocation>
        <location evidence="1 11">Nucleus</location>
    </subcellularLocation>
</comment>
<keyword evidence="6 11" id="KW-0862">Zinc</keyword>
<evidence type="ECO:0000256" key="5">
    <source>
        <dbReference type="ARBA" id="ARBA00022771"/>
    </source>
</evidence>
<feature type="region of interest" description="Disordered" evidence="12">
    <location>
        <begin position="1"/>
        <end position="65"/>
    </location>
</feature>
<keyword evidence="3 11" id="KW-0479">Metal-binding</keyword>
<keyword evidence="10 11" id="KW-0539">Nucleus</keyword>
<keyword evidence="9 11" id="KW-0234">DNA repair</keyword>
<keyword evidence="14" id="KW-1185">Reference proteome</keyword>
<evidence type="ECO:0000256" key="4">
    <source>
        <dbReference type="ARBA" id="ARBA00022763"/>
    </source>
</evidence>
<dbReference type="EMBL" id="BRYA01000095">
    <property type="protein sequence ID" value="GMI38967.1"/>
    <property type="molecule type" value="Genomic_DNA"/>
</dbReference>
<name>A0A9W7GB96_9STRA</name>
<evidence type="ECO:0000256" key="12">
    <source>
        <dbReference type="SAM" id="MobiDB-lite"/>
    </source>
</evidence>
<dbReference type="GO" id="GO:0006355">
    <property type="term" value="P:regulation of DNA-templated transcription"/>
    <property type="evidence" value="ECO:0007669"/>
    <property type="project" value="InterPro"/>
</dbReference>
<keyword evidence="7 11" id="KW-0805">Transcription regulation</keyword>
<evidence type="ECO:0000256" key="11">
    <source>
        <dbReference type="RuleBase" id="RU368090"/>
    </source>
</evidence>
<sequence>MDDNSHDNSHDNTTPQSLLQGITEFLSQEPEYHQLPVKSDPSTAPSIASNLPPAHPSPSSPSHSGIVAGVTSALSIINKFHKKHCPSNSSLLDQDDFEASAKADNFRSERASGKSTKRPPIQTSMLVIQCSPDFVTQYNSLMNCAFAALSLSCPVSTLYLPPTKASAQKGSVMLKQLTSITGGTTLKPPFPAAQRGGGLTQILLSVYLPPPSASTVLTKPQVEEIRYLGRCFDSGEEIGIGWVCNLCLSVWGKKPEVCRTCGADVENGDLINP</sequence>
<evidence type="ECO:0000256" key="3">
    <source>
        <dbReference type="ARBA" id="ARBA00022723"/>
    </source>
</evidence>
<dbReference type="GO" id="GO:0005675">
    <property type="term" value="C:transcription factor TFIIH holo complex"/>
    <property type="evidence" value="ECO:0007669"/>
    <property type="project" value="UniProtKB-UniRule"/>
</dbReference>
<evidence type="ECO:0000313" key="13">
    <source>
        <dbReference type="EMBL" id="GMI38967.1"/>
    </source>
</evidence>
<comment type="similarity">
    <text evidence="2 11">Belongs to the TFB4 family.</text>
</comment>
<evidence type="ECO:0000256" key="1">
    <source>
        <dbReference type="ARBA" id="ARBA00004123"/>
    </source>
</evidence>
<dbReference type="AlphaFoldDB" id="A0A9W7GB96"/>
<accession>A0A9W7GB96</accession>
<evidence type="ECO:0000256" key="7">
    <source>
        <dbReference type="ARBA" id="ARBA00023015"/>
    </source>
</evidence>
<evidence type="ECO:0000256" key="9">
    <source>
        <dbReference type="ARBA" id="ARBA00023204"/>
    </source>
</evidence>
<evidence type="ECO:0000313" key="14">
    <source>
        <dbReference type="Proteomes" id="UP001165065"/>
    </source>
</evidence>
<keyword evidence="5 11" id="KW-0863">Zinc-finger</keyword>
<keyword evidence="8 11" id="KW-0804">Transcription</keyword>
<organism evidence="13 14">
    <name type="scientific">Triparma columacea</name>
    <dbReference type="NCBI Taxonomy" id="722753"/>
    <lineage>
        <taxon>Eukaryota</taxon>
        <taxon>Sar</taxon>
        <taxon>Stramenopiles</taxon>
        <taxon>Ochrophyta</taxon>
        <taxon>Bolidophyceae</taxon>
        <taxon>Parmales</taxon>
        <taxon>Triparmaceae</taxon>
        <taxon>Triparma</taxon>
    </lineage>
</organism>
<feature type="compositionally biased region" description="Polar residues" evidence="12">
    <location>
        <begin position="40"/>
        <end position="49"/>
    </location>
</feature>
<dbReference type="GO" id="GO:0008270">
    <property type="term" value="F:zinc ion binding"/>
    <property type="evidence" value="ECO:0007669"/>
    <property type="project" value="UniProtKB-KW"/>
</dbReference>
<keyword evidence="4 11" id="KW-0227">DNA damage</keyword>